<keyword evidence="8" id="KW-0902">Two-component regulatory system</keyword>
<dbReference type="InterPro" id="IPR003661">
    <property type="entry name" value="HisK_dim/P_dom"/>
</dbReference>
<keyword evidence="10" id="KW-0812">Transmembrane</keyword>
<evidence type="ECO:0000256" key="9">
    <source>
        <dbReference type="SAM" id="Coils"/>
    </source>
</evidence>
<evidence type="ECO:0000256" key="6">
    <source>
        <dbReference type="ARBA" id="ARBA00022777"/>
    </source>
</evidence>
<keyword evidence="10" id="KW-1133">Transmembrane helix</keyword>
<protein>
    <recommendedName>
        <fullName evidence="2">histidine kinase</fullName>
        <ecNumber evidence="2">2.7.13.3</ecNumber>
    </recommendedName>
</protein>
<dbReference type="GO" id="GO:0000155">
    <property type="term" value="F:phosphorelay sensor kinase activity"/>
    <property type="evidence" value="ECO:0007669"/>
    <property type="project" value="InterPro"/>
</dbReference>
<keyword evidence="10" id="KW-0472">Membrane</keyword>
<dbReference type="InterPro" id="IPR036890">
    <property type="entry name" value="HATPase_C_sf"/>
</dbReference>
<evidence type="ECO:0000259" key="11">
    <source>
        <dbReference type="PROSITE" id="PS50109"/>
    </source>
</evidence>
<feature type="domain" description="Histidine kinase" evidence="11">
    <location>
        <begin position="240"/>
        <end position="447"/>
    </location>
</feature>
<evidence type="ECO:0000256" key="7">
    <source>
        <dbReference type="ARBA" id="ARBA00022840"/>
    </source>
</evidence>
<keyword evidence="6 12" id="KW-0418">Kinase</keyword>
<evidence type="ECO:0000256" key="4">
    <source>
        <dbReference type="ARBA" id="ARBA00022679"/>
    </source>
</evidence>
<dbReference type="PANTHER" id="PTHR43065">
    <property type="entry name" value="SENSOR HISTIDINE KINASE"/>
    <property type="match status" value="1"/>
</dbReference>
<dbReference type="EMBL" id="UPXX01000013">
    <property type="protein sequence ID" value="VBB42272.1"/>
    <property type="molecule type" value="Genomic_DNA"/>
</dbReference>
<keyword evidence="4" id="KW-0808">Transferase</keyword>
<dbReference type="SMART" id="SM00388">
    <property type="entry name" value="HisKA"/>
    <property type="match status" value="1"/>
</dbReference>
<keyword evidence="9" id="KW-0175">Coiled coil</keyword>
<dbReference type="Gene3D" id="3.30.565.10">
    <property type="entry name" value="Histidine kinase-like ATPase, C-terminal domain"/>
    <property type="match status" value="1"/>
</dbReference>
<dbReference type="SMART" id="SM00387">
    <property type="entry name" value="HATPase_c"/>
    <property type="match status" value="1"/>
</dbReference>
<accession>A0A653A3P3</accession>
<gene>
    <name evidence="12" type="ORF">TRIP_B200412</name>
</gene>
<feature type="transmembrane region" description="Helical" evidence="10">
    <location>
        <begin position="181"/>
        <end position="204"/>
    </location>
</feature>
<dbReference type="GO" id="GO:0005524">
    <property type="term" value="F:ATP binding"/>
    <property type="evidence" value="ECO:0007669"/>
    <property type="project" value="UniProtKB-KW"/>
</dbReference>
<dbReference type="SUPFAM" id="SSF47384">
    <property type="entry name" value="Homodimeric domain of signal transducing histidine kinase"/>
    <property type="match status" value="1"/>
</dbReference>
<evidence type="ECO:0000256" key="5">
    <source>
        <dbReference type="ARBA" id="ARBA00022741"/>
    </source>
</evidence>
<evidence type="ECO:0000256" key="3">
    <source>
        <dbReference type="ARBA" id="ARBA00022553"/>
    </source>
</evidence>
<dbReference type="InterPro" id="IPR005467">
    <property type="entry name" value="His_kinase_dom"/>
</dbReference>
<dbReference type="SUPFAM" id="SSF55874">
    <property type="entry name" value="ATPase domain of HSP90 chaperone/DNA topoisomerase II/histidine kinase"/>
    <property type="match status" value="1"/>
</dbReference>
<keyword evidence="5" id="KW-0547">Nucleotide-binding</keyword>
<reference evidence="12" key="1">
    <citation type="submission" date="2018-07" db="EMBL/GenBank/DDBJ databases">
        <authorList>
            <consortium name="Genoscope - CEA"/>
            <person name="William W."/>
        </authorList>
    </citation>
    <scope>NUCLEOTIDE SEQUENCE</scope>
    <source>
        <strain evidence="12">IK1</strain>
    </source>
</reference>
<evidence type="ECO:0000256" key="1">
    <source>
        <dbReference type="ARBA" id="ARBA00000085"/>
    </source>
</evidence>
<evidence type="ECO:0000256" key="10">
    <source>
        <dbReference type="SAM" id="Phobius"/>
    </source>
</evidence>
<dbReference type="PROSITE" id="PS50109">
    <property type="entry name" value="HIS_KIN"/>
    <property type="match status" value="1"/>
</dbReference>
<evidence type="ECO:0000256" key="2">
    <source>
        <dbReference type="ARBA" id="ARBA00012438"/>
    </source>
</evidence>
<feature type="coiled-coil region" evidence="9">
    <location>
        <begin position="204"/>
        <end position="234"/>
    </location>
</feature>
<sequence length="448" mass="50877">MLFSFPLSVVISRQAKDILMQSYENYARLLGQNLDHQVFQNFVLPVTGRYGMIRLREQKQNEWMDRIVRNTIHSFKIDLVNIYDIGKGVIAYSTDTRLLGKKAHESLGYKRAVLGETTSGLISEGDDLWGLGIEIFGGEKKLRTYIPFRGADPFTGDKGYVLGVFELIQDLSEEYESIVRFQYLVFGLSILIMGLIFVVLLLIVRKAENILQERTRQQRELESQLNQAERLAALGQMVAGVSHEIRNPLGIIRSTAEFLGGMPEIREHQKMLCGVIVEESSRLNNIVTEFLDFARPQTPRLRDIQLEDILRKNLVFLSPEFEKHGIRVQHDLNGRAMPLKADPDLLYRAFLNIFINAVQAMEQGGEMRVHAGVEDGYYRLDIEDTGCGISEENLARIFDPFFTCKDRGSGLGLSIVRNIIEGHQGTIAIESEEKTGTRVTIRLPKEPL</sequence>
<evidence type="ECO:0000256" key="8">
    <source>
        <dbReference type="ARBA" id="ARBA00023012"/>
    </source>
</evidence>
<dbReference type="InterPro" id="IPR003594">
    <property type="entry name" value="HATPase_dom"/>
</dbReference>
<dbReference type="CDD" id="cd00082">
    <property type="entry name" value="HisKA"/>
    <property type="match status" value="1"/>
</dbReference>
<proteinExistence type="predicted"/>
<organism evidence="12">
    <name type="scientific">Uncultured Desulfatiglans sp</name>
    <dbReference type="NCBI Taxonomy" id="1748965"/>
    <lineage>
        <taxon>Bacteria</taxon>
        <taxon>Pseudomonadati</taxon>
        <taxon>Thermodesulfobacteriota</taxon>
        <taxon>Desulfobacteria</taxon>
        <taxon>Desulfatiglandales</taxon>
        <taxon>Desulfatiglandaceae</taxon>
        <taxon>Desulfatiglans</taxon>
        <taxon>environmental samples</taxon>
    </lineage>
</organism>
<dbReference type="PANTHER" id="PTHR43065:SF10">
    <property type="entry name" value="PEROXIDE STRESS-ACTIVATED HISTIDINE KINASE MAK3"/>
    <property type="match status" value="1"/>
</dbReference>
<dbReference type="AlphaFoldDB" id="A0A653A3P3"/>
<dbReference type="Pfam" id="PF00512">
    <property type="entry name" value="HisKA"/>
    <property type="match status" value="1"/>
</dbReference>
<name>A0A653A3P3_UNCDX</name>
<dbReference type="Gene3D" id="1.10.287.130">
    <property type="match status" value="1"/>
</dbReference>
<comment type="catalytic activity">
    <reaction evidence="1">
        <text>ATP + protein L-histidine = ADP + protein N-phospho-L-histidine.</text>
        <dbReference type="EC" id="2.7.13.3"/>
    </reaction>
</comment>
<dbReference type="EC" id="2.7.13.3" evidence="2"/>
<dbReference type="Pfam" id="PF02518">
    <property type="entry name" value="HATPase_c"/>
    <property type="match status" value="1"/>
</dbReference>
<evidence type="ECO:0000313" key="12">
    <source>
        <dbReference type="EMBL" id="VBB42272.1"/>
    </source>
</evidence>
<keyword evidence="3" id="KW-0597">Phosphoprotein</keyword>
<keyword evidence="7" id="KW-0067">ATP-binding</keyword>
<dbReference type="InterPro" id="IPR004358">
    <property type="entry name" value="Sig_transdc_His_kin-like_C"/>
</dbReference>
<dbReference type="PRINTS" id="PR00344">
    <property type="entry name" value="BCTRLSENSOR"/>
</dbReference>
<dbReference type="InterPro" id="IPR036097">
    <property type="entry name" value="HisK_dim/P_sf"/>
</dbReference>